<evidence type="ECO:0000313" key="2">
    <source>
        <dbReference type="Proteomes" id="UP000033556"/>
    </source>
</evidence>
<dbReference type="Proteomes" id="UP000033556">
    <property type="component" value="Unassembled WGS sequence"/>
</dbReference>
<dbReference type="PATRIC" id="fig|1359164.3.peg.1778"/>
<gene>
    <name evidence="1" type="ORF">APHACPA_1804</name>
</gene>
<dbReference type="AlphaFoldDB" id="A0A0F3N418"/>
<keyword evidence="2" id="KW-1185">Reference proteome</keyword>
<sequence length="50" mass="6342">MSLYIKHKIADCTDNRHIFFVKCHEFWRHIFIFKKWSMSFPRRRESIKII</sequence>
<comment type="caution">
    <text evidence="1">The sequence shown here is derived from an EMBL/GenBank/DDBJ whole genome shotgun (WGS) entry which is preliminary data.</text>
</comment>
<accession>A0A0F3N418</accession>
<proteinExistence type="predicted"/>
<reference evidence="1 2" key="1">
    <citation type="submission" date="2015-01" db="EMBL/GenBank/DDBJ databases">
        <title>Genome Sequencing of Rickettsiales.</title>
        <authorList>
            <person name="Daugherty S.C."/>
            <person name="Su Q."/>
            <person name="Abolude K."/>
            <person name="Beier-Sexton M."/>
            <person name="Carlyon J.A."/>
            <person name="Carter R."/>
            <person name="Day N.P."/>
            <person name="Dumler S.J."/>
            <person name="Dyachenko V."/>
            <person name="Godinez A."/>
            <person name="Kurtti T.J."/>
            <person name="Lichay M."/>
            <person name="Mullins K.E."/>
            <person name="Ott S."/>
            <person name="Pappas-Brown V."/>
            <person name="Paris D.H."/>
            <person name="Patel P."/>
            <person name="Richards A.L."/>
            <person name="Sadzewicz L."/>
            <person name="Sears K."/>
            <person name="Seidman D."/>
            <person name="Sengamalay N."/>
            <person name="Stenos J."/>
            <person name="Tallon L.J."/>
            <person name="Vincent G."/>
            <person name="Fraser C.M."/>
            <person name="Munderloh U."/>
            <person name="Dunning-Hotopp J.C."/>
        </authorList>
    </citation>
    <scope>NUCLEOTIDE SEQUENCE [LARGE SCALE GENOMIC DNA]</scope>
    <source>
        <strain evidence="1 2">Ac/Pa</strain>
    </source>
</reference>
<organism evidence="1 2">
    <name type="scientific">Rickettsia amblyommatis str. Ac/Pa</name>
    <dbReference type="NCBI Taxonomy" id="1359164"/>
    <lineage>
        <taxon>Bacteria</taxon>
        <taxon>Pseudomonadati</taxon>
        <taxon>Pseudomonadota</taxon>
        <taxon>Alphaproteobacteria</taxon>
        <taxon>Rickettsiales</taxon>
        <taxon>Rickettsiaceae</taxon>
        <taxon>Rickettsieae</taxon>
        <taxon>Rickettsia</taxon>
        <taxon>spotted fever group</taxon>
    </lineage>
</organism>
<name>A0A0F3N418_RICAM</name>
<protein>
    <submittedName>
        <fullName evidence="1">Uncharacterized protein</fullName>
    </submittedName>
</protein>
<evidence type="ECO:0000313" key="1">
    <source>
        <dbReference type="EMBL" id="KJV62765.1"/>
    </source>
</evidence>
<dbReference type="EMBL" id="LANR01000001">
    <property type="protein sequence ID" value="KJV62765.1"/>
    <property type="molecule type" value="Genomic_DNA"/>
</dbReference>